<proteinExistence type="predicted"/>
<gene>
    <name evidence="1" type="ORF">DM868_04550</name>
</gene>
<organism evidence="1 2">
    <name type="scientific">Natronomonas salsuginis</name>
    <dbReference type="NCBI Taxonomy" id="2217661"/>
    <lineage>
        <taxon>Archaea</taxon>
        <taxon>Methanobacteriati</taxon>
        <taxon>Methanobacteriota</taxon>
        <taxon>Stenosarchaea group</taxon>
        <taxon>Halobacteria</taxon>
        <taxon>Halobacteriales</taxon>
        <taxon>Natronomonadaceae</taxon>
        <taxon>Natronomonas</taxon>
    </lineage>
</organism>
<evidence type="ECO:0000313" key="1">
    <source>
        <dbReference type="EMBL" id="TKR28340.1"/>
    </source>
</evidence>
<dbReference type="AlphaFoldDB" id="A0A4U5JFQ9"/>
<reference evidence="1 2" key="1">
    <citation type="submission" date="2019-04" db="EMBL/GenBank/DDBJ databases">
        <title>Natronomonas sp. F20-122 a newhaloarchaeon isolated from a saline saltern of Isla Bacuta, Huelva, Spain.</title>
        <authorList>
            <person name="Duran-Viseras A."/>
            <person name="Sanchez-Porro C."/>
            <person name="Ventosa A."/>
        </authorList>
    </citation>
    <scope>NUCLEOTIDE SEQUENCE [LARGE SCALE GENOMIC DNA]</scope>
    <source>
        <strain evidence="1 2">F20-122</strain>
    </source>
</reference>
<keyword evidence="2" id="KW-1185">Reference proteome</keyword>
<dbReference type="PANTHER" id="PTHR35336:SF5">
    <property type="entry name" value="ADENOSYLCOBINAMIDE AMIDOHYDROLASE"/>
    <property type="match status" value="1"/>
</dbReference>
<dbReference type="OrthoDB" id="157452at2157"/>
<comment type="caution">
    <text evidence="1">The sequence shown here is derived from an EMBL/GenBank/DDBJ whole genome shotgun (WGS) entry which is preliminary data.</text>
</comment>
<dbReference type="Pfam" id="PF01955">
    <property type="entry name" value="CbiZ"/>
    <property type="match status" value="1"/>
</dbReference>
<dbReference type="InterPro" id="IPR002808">
    <property type="entry name" value="AdoCbi_amidolase"/>
</dbReference>
<protein>
    <submittedName>
        <fullName evidence="1">Adenosylcobinamide amidohydrolase</fullName>
    </submittedName>
</protein>
<dbReference type="InterPro" id="IPR052209">
    <property type="entry name" value="CbiZ"/>
</dbReference>
<dbReference type="EMBL" id="QKNX01000001">
    <property type="protein sequence ID" value="TKR28340.1"/>
    <property type="molecule type" value="Genomic_DNA"/>
</dbReference>
<dbReference type="Proteomes" id="UP000308037">
    <property type="component" value="Unassembled WGS sequence"/>
</dbReference>
<dbReference type="PANTHER" id="PTHR35336">
    <property type="entry name" value="ADENOSYLCOBINAMIDE AMIDOHYDROLASE"/>
    <property type="match status" value="1"/>
</dbReference>
<keyword evidence="1" id="KW-0378">Hydrolase</keyword>
<accession>A0A4U5JFQ9</accession>
<dbReference type="RefSeq" id="WP_137275641.1">
    <property type="nucleotide sequence ID" value="NZ_QKNX01000001.1"/>
</dbReference>
<sequence length="232" mass="23445">MFAYERTDDRLTLRRPDTRWLSNGFDGGYATAAAAHNLTVEEGFDRTDLAAYAAERLGYRPVGPTLLTGVRQTNARGARLGPIEAVVTAGLSNPAVLPVEASDDPRSATAAVADSGVEPGTVNVLVGSSEPLTDGGLAGLLGTIVEAKTATLLELAGCTGTTSDAVVVGCPAGAGGAAFAGSATEIGNAARVCVRDAVAAALDARYGDDPPPAPRDAPYGIVTSESATVFEP</sequence>
<evidence type="ECO:0000313" key="2">
    <source>
        <dbReference type="Proteomes" id="UP000308037"/>
    </source>
</evidence>
<dbReference type="GO" id="GO:0016787">
    <property type="term" value="F:hydrolase activity"/>
    <property type="evidence" value="ECO:0007669"/>
    <property type="project" value="UniProtKB-KW"/>
</dbReference>
<name>A0A4U5JFQ9_9EURY</name>